<comment type="caution">
    <text evidence="6">The sequence shown here is derived from an EMBL/GenBank/DDBJ whole genome shotgun (WGS) entry which is preliminary data.</text>
</comment>
<evidence type="ECO:0000256" key="4">
    <source>
        <dbReference type="SAM" id="MobiDB-lite"/>
    </source>
</evidence>
<dbReference type="Pfam" id="PF00035">
    <property type="entry name" value="dsrm"/>
    <property type="match status" value="3"/>
</dbReference>
<dbReference type="Gene3D" id="3.30.160.20">
    <property type="match status" value="3"/>
</dbReference>
<feature type="domain" description="DRBM" evidence="5">
    <location>
        <begin position="1"/>
        <end position="70"/>
    </location>
</feature>
<evidence type="ECO:0000256" key="2">
    <source>
        <dbReference type="ARBA" id="ARBA00022884"/>
    </source>
</evidence>
<proteinExistence type="predicted"/>
<dbReference type="PANTHER" id="PTHR46031">
    <property type="match status" value="1"/>
</dbReference>
<organism evidence="6 7">
    <name type="scientific">Crotalaria pallida</name>
    <name type="common">Smooth rattlebox</name>
    <name type="synonym">Crotalaria striata</name>
    <dbReference type="NCBI Taxonomy" id="3830"/>
    <lineage>
        <taxon>Eukaryota</taxon>
        <taxon>Viridiplantae</taxon>
        <taxon>Streptophyta</taxon>
        <taxon>Embryophyta</taxon>
        <taxon>Tracheophyta</taxon>
        <taxon>Spermatophyta</taxon>
        <taxon>Magnoliopsida</taxon>
        <taxon>eudicotyledons</taxon>
        <taxon>Gunneridae</taxon>
        <taxon>Pentapetalae</taxon>
        <taxon>rosids</taxon>
        <taxon>fabids</taxon>
        <taxon>Fabales</taxon>
        <taxon>Fabaceae</taxon>
        <taxon>Papilionoideae</taxon>
        <taxon>50 kb inversion clade</taxon>
        <taxon>genistoids sensu lato</taxon>
        <taxon>core genistoids</taxon>
        <taxon>Crotalarieae</taxon>
        <taxon>Crotalaria</taxon>
    </lineage>
</organism>
<dbReference type="Proteomes" id="UP001372338">
    <property type="component" value="Unassembled WGS sequence"/>
</dbReference>
<dbReference type="PROSITE" id="PS50137">
    <property type="entry name" value="DS_RBD"/>
    <property type="match status" value="3"/>
</dbReference>
<evidence type="ECO:0000256" key="3">
    <source>
        <dbReference type="PROSITE-ProRule" id="PRU00266"/>
    </source>
</evidence>
<keyword evidence="1" id="KW-0677">Repeat</keyword>
<feature type="domain" description="DRBM" evidence="5">
    <location>
        <begin position="193"/>
        <end position="262"/>
    </location>
</feature>
<dbReference type="InterPro" id="IPR014720">
    <property type="entry name" value="dsRBD_dom"/>
</dbReference>
<feature type="region of interest" description="Disordered" evidence="4">
    <location>
        <begin position="409"/>
        <end position="450"/>
    </location>
</feature>
<dbReference type="GO" id="GO:0003725">
    <property type="term" value="F:double-stranded RNA binding"/>
    <property type="evidence" value="ECO:0007669"/>
    <property type="project" value="InterPro"/>
</dbReference>
<accession>A0AAN9F4U5</accession>
<evidence type="ECO:0000313" key="6">
    <source>
        <dbReference type="EMBL" id="KAK7268881.1"/>
    </source>
</evidence>
<evidence type="ECO:0000256" key="1">
    <source>
        <dbReference type="ARBA" id="ARBA00022737"/>
    </source>
</evidence>
<dbReference type="AlphaFoldDB" id="A0AAN9F4U5"/>
<evidence type="ECO:0000313" key="7">
    <source>
        <dbReference type="Proteomes" id="UP001372338"/>
    </source>
</evidence>
<reference evidence="6 7" key="1">
    <citation type="submission" date="2024-01" db="EMBL/GenBank/DDBJ databases">
        <title>The genomes of 5 underutilized Papilionoideae crops provide insights into root nodulation and disease resistanc.</title>
        <authorList>
            <person name="Yuan L."/>
        </authorList>
    </citation>
    <scope>NUCLEOTIDE SEQUENCE [LARGE SCALE GENOMIC DNA]</scope>
    <source>
        <strain evidence="6">ZHUSHIDOU_FW_LH</strain>
        <tissue evidence="6">Leaf</tissue>
    </source>
</reference>
<dbReference type="SUPFAM" id="SSF54768">
    <property type="entry name" value="dsRNA-binding domain-like"/>
    <property type="match status" value="3"/>
</dbReference>
<dbReference type="SMART" id="SM00358">
    <property type="entry name" value="DSRM"/>
    <property type="match status" value="3"/>
</dbReference>
<protein>
    <recommendedName>
        <fullName evidence="5">DRBM domain-containing protein</fullName>
    </recommendedName>
</protein>
<dbReference type="CDD" id="cd19907">
    <property type="entry name" value="DSRM_AtDRB-like_rpt1"/>
    <property type="match status" value="1"/>
</dbReference>
<dbReference type="PANTHER" id="PTHR46031:SF16">
    <property type="entry name" value="DOUBLE-STRANDED RNA-BINDING PROTEIN 4"/>
    <property type="match status" value="1"/>
</dbReference>
<dbReference type="EMBL" id="JAYWIO010000004">
    <property type="protein sequence ID" value="KAK7268881.1"/>
    <property type="molecule type" value="Genomic_DNA"/>
</dbReference>
<gene>
    <name evidence="6" type="ORF">RIF29_21590</name>
</gene>
<name>A0AAN9F4U5_CROPI</name>
<dbReference type="InterPro" id="IPR044450">
    <property type="entry name" value="AtDRB-like_DSRM_1"/>
</dbReference>
<sequence length="491" mass="53300">MYKSKIQELCQKKAWSLPKYDTVTEGPPHNRRFVSTVTVNGRQFQSSEPTRSSKEAQNNAARLAFDHFTHPLDPTPNSPISLPHLSSLPGCSFPQPSLSLSAASSSSSSFVSVGHNNGGVLQPRSNEGFETPGISSPVAVTTTTAIDQRISHGGVDNSVLQPGFNEEFGTSQISSPVNATTMAALDPKNMQHLFKNQLQNYAHKRNLSLPVYSSELEGPPHNSRFKCKVTIDGKTFESPKLFTTLKDAEHAAAEVALMSLLPGGVQEDQTGLYKNLLQELVQKEGLRLPSYNTNKYGEAHMPIFVSQVEIEGEKFNGHEAKSKKQAEMSAAKVAYLTMKERKGPSSLFPLSAHQGQAPEISSDQVNVSTGPQLHANLKSPVSSGLLTQNPPDKKEELVIVTEKKESFSSGNRNGCLENSSLSTVKSAPSLSDSTNVVSSDAGNNMPSTEVSTLSRKTKFIVYSRKTNVEIEDGGTLMPISDDKWVVYKYSA</sequence>
<keyword evidence="7" id="KW-1185">Reference proteome</keyword>
<feature type="domain" description="DRBM" evidence="5">
    <location>
        <begin position="272"/>
        <end position="340"/>
    </location>
</feature>
<evidence type="ECO:0000259" key="5">
    <source>
        <dbReference type="PROSITE" id="PS50137"/>
    </source>
</evidence>
<keyword evidence="2 3" id="KW-0694">RNA-binding</keyword>